<dbReference type="SMART" id="SM00852">
    <property type="entry name" value="MoCF_biosynth"/>
    <property type="match status" value="1"/>
</dbReference>
<keyword evidence="3" id="KW-1185">Reference proteome</keyword>
<dbReference type="Gene3D" id="3.40.980.10">
    <property type="entry name" value="MoaB/Mog-like domain"/>
    <property type="match status" value="1"/>
</dbReference>
<evidence type="ECO:0000259" key="1">
    <source>
        <dbReference type="SMART" id="SM00852"/>
    </source>
</evidence>
<dbReference type="Pfam" id="PF00994">
    <property type="entry name" value="MoCF_biosynth"/>
    <property type="match status" value="1"/>
</dbReference>
<evidence type="ECO:0000313" key="2">
    <source>
        <dbReference type="EMBL" id="NBZ87120.1"/>
    </source>
</evidence>
<gene>
    <name evidence="2" type="ORF">GV832_05965</name>
</gene>
<accession>A0AAE4YCH9</accession>
<protein>
    <submittedName>
        <fullName evidence="2">Molybdopterin biosynthesis protein</fullName>
    </submittedName>
</protein>
<organism evidence="2 3">
    <name type="scientific">Stagnihabitans tardus</name>
    <dbReference type="NCBI Taxonomy" id="2699202"/>
    <lineage>
        <taxon>Bacteria</taxon>
        <taxon>Pseudomonadati</taxon>
        <taxon>Pseudomonadota</taxon>
        <taxon>Alphaproteobacteria</taxon>
        <taxon>Rhodobacterales</taxon>
        <taxon>Paracoccaceae</taxon>
        <taxon>Stagnihabitans</taxon>
    </lineage>
</organism>
<dbReference type="AlphaFoldDB" id="A0AAE4YCH9"/>
<name>A0AAE4YCH9_9RHOB</name>
<dbReference type="Proteomes" id="UP001193501">
    <property type="component" value="Unassembled WGS sequence"/>
</dbReference>
<dbReference type="SUPFAM" id="SSF53218">
    <property type="entry name" value="Molybdenum cofactor biosynthesis proteins"/>
    <property type="match status" value="1"/>
</dbReference>
<feature type="domain" description="MoaB/Mog" evidence="1">
    <location>
        <begin position="167"/>
        <end position="296"/>
    </location>
</feature>
<dbReference type="InterPro" id="IPR001453">
    <property type="entry name" value="MoaB/Mog_dom"/>
</dbReference>
<dbReference type="InterPro" id="IPR036425">
    <property type="entry name" value="MoaB/Mog-like_dom_sf"/>
</dbReference>
<comment type="caution">
    <text evidence="2">The sequence shown here is derived from an EMBL/GenBank/DDBJ whole genome shotgun (WGS) entry which is preliminary data.</text>
</comment>
<dbReference type="CDD" id="cd03522">
    <property type="entry name" value="MoeA_like"/>
    <property type="match status" value="1"/>
</dbReference>
<reference evidence="2" key="1">
    <citation type="submission" date="2020-01" db="EMBL/GenBank/DDBJ databases">
        <authorList>
            <person name="Chen W.-M."/>
        </authorList>
    </citation>
    <scope>NUCLEOTIDE SEQUENCE</scope>
    <source>
        <strain evidence="2">CYK-10</strain>
    </source>
</reference>
<sequence>MKFGPVPRESALGHILAHSEQGAQGKIPKGKVLTAEDLAALSHLAELTTAELAPGDIPENEAAALLAKALLPDDPGLALTPPHAGRVNLTATRPGILALDPAEVLALNRLDPALTLATLPLHARVSPGTLVGTVKVITYAVAGDSLAEALLRAPKLRILPVTRPSACLILTSTVTPDKLLQKGRDAIARRLARLGMTLTETHRLPHDEQAIAEAIAGSSADLILILTGAATSDLYDTAPQALRRAGGHVQRFGMPVDPGNLLFLGSLGATPVIGLPGCTRSPALNGADWVLERVACGLQVTDDDIAAMGVGGLLKEIPIRGQLREKP</sequence>
<dbReference type="RefSeq" id="WP_168773922.1">
    <property type="nucleotide sequence ID" value="NZ_JAABNR010000004.1"/>
</dbReference>
<dbReference type="EMBL" id="JAABNR010000004">
    <property type="protein sequence ID" value="NBZ87120.1"/>
    <property type="molecule type" value="Genomic_DNA"/>
</dbReference>
<proteinExistence type="predicted"/>
<evidence type="ECO:0000313" key="3">
    <source>
        <dbReference type="Proteomes" id="UP001193501"/>
    </source>
</evidence>